<dbReference type="GO" id="GO:0004866">
    <property type="term" value="F:endopeptidase inhibitor activity"/>
    <property type="evidence" value="ECO:0007669"/>
    <property type="project" value="InterPro"/>
</dbReference>
<dbReference type="Gene3D" id="3.40.50.200">
    <property type="entry name" value="Peptidase S8/S53 domain"/>
    <property type="match status" value="1"/>
</dbReference>
<dbReference type="InterPro" id="IPR015500">
    <property type="entry name" value="Peptidase_S8_subtilisin-rel"/>
</dbReference>
<evidence type="ECO:0000313" key="11">
    <source>
        <dbReference type="Proteomes" id="UP000254060"/>
    </source>
</evidence>
<reference evidence="10 11" key="1">
    <citation type="submission" date="2018-06" db="EMBL/GenBank/DDBJ databases">
        <authorList>
            <consortium name="Pathogen Informatics"/>
            <person name="Doyle S."/>
        </authorList>
    </citation>
    <scope>NUCLEOTIDE SEQUENCE [LARGE SCALE GENOMIC DNA]</scope>
    <source>
        <strain evidence="10 11">NCTC13163</strain>
    </source>
</reference>
<dbReference type="Pfam" id="PF00082">
    <property type="entry name" value="Peptidase_S8"/>
    <property type="match status" value="1"/>
</dbReference>
<comment type="similarity">
    <text evidence="1 6 7">Belongs to the peptidase S8 family.</text>
</comment>
<dbReference type="PANTHER" id="PTHR43806">
    <property type="entry name" value="PEPTIDASE S8"/>
    <property type="match status" value="1"/>
</dbReference>
<evidence type="ECO:0000256" key="5">
    <source>
        <dbReference type="ARBA" id="ARBA00022825"/>
    </source>
</evidence>
<protein>
    <submittedName>
        <fullName evidence="10">Subtilisin NAT</fullName>
        <ecNumber evidence="10">3.4.21.62</ecNumber>
    </submittedName>
</protein>
<keyword evidence="4 6" id="KW-0378">Hydrolase</keyword>
<dbReference type="InterPro" id="IPR037045">
    <property type="entry name" value="S8pro/Inhibitor_I9_sf"/>
</dbReference>
<dbReference type="InterPro" id="IPR022398">
    <property type="entry name" value="Peptidase_S8_His-AS"/>
</dbReference>
<dbReference type="SUPFAM" id="SSF52743">
    <property type="entry name" value="Subtilisin-like"/>
    <property type="match status" value="1"/>
</dbReference>
<feature type="signal peptide" evidence="8">
    <location>
        <begin position="1"/>
        <end position="24"/>
    </location>
</feature>
<feature type="domain" description="Big-1" evidence="9">
    <location>
        <begin position="377"/>
        <end position="476"/>
    </location>
</feature>
<keyword evidence="3" id="KW-0479">Metal-binding</keyword>
<keyword evidence="2 6" id="KW-0645">Protease</keyword>
<evidence type="ECO:0000256" key="4">
    <source>
        <dbReference type="ARBA" id="ARBA00022801"/>
    </source>
</evidence>
<dbReference type="PROSITE" id="PS00136">
    <property type="entry name" value="SUBTILASE_ASP"/>
    <property type="match status" value="1"/>
</dbReference>
<dbReference type="Gene3D" id="2.60.40.1930">
    <property type="match status" value="1"/>
</dbReference>
<dbReference type="GO" id="GO:0004252">
    <property type="term" value="F:serine-type endopeptidase activity"/>
    <property type="evidence" value="ECO:0007669"/>
    <property type="project" value="UniProtKB-UniRule"/>
</dbReference>
<dbReference type="InterPro" id="IPR003344">
    <property type="entry name" value="Big_1_dom"/>
</dbReference>
<dbReference type="STRING" id="1397694.GCA_000702585_01496"/>
<feature type="active site" description="Charge relay system" evidence="6">
    <location>
        <position position="127"/>
    </location>
</feature>
<dbReference type="EC" id="3.4.21.62" evidence="10"/>
<evidence type="ECO:0000256" key="1">
    <source>
        <dbReference type="ARBA" id="ARBA00011073"/>
    </source>
</evidence>
<dbReference type="InterPro" id="IPR000209">
    <property type="entry name" value="Peptidase_S8/S53_dom"/>
</dbReference>
<dbReference type="InterPro" id="IPR023828">
    <property type="entry name" value="Peptidase_S8_Ser-AS"/>
</dbReference>
<dbReference type="Gene3D" id="3.30.70.80">
    <property type="entry name" value="Peptidase S8 propeptide/proteinase inhibitor I9"/>
    <property type="match status" value="1"/>
</dbReference>
<dbReference type="InterPro" id="IPR034202">
    <property type="entry name" value="Subtilisin_Carlsberg-like"/>
</dbReference>
<dbReference type="SUPFAM" id="SSF49373">
    <property type="entry name" value="Invasin/intimin cell-adhesion fragments"/>
    <property type="match status" value="1"/>
</dbReference>
<proteinExistence type="inferred from homology"/>
<evidence type="ECO:0000256" key="3">
    <source>
        <dbReference type="ARBA" id="ARBA00022723"/>
    </source>
</evidence>
<evidence type="ECO:0000259" key="9">
    <source>
        <dbReference type="PROSITE" id="PS51127"/>
    </source>
</evidence>
<dbReference type="CDD" id="cd07477">
    <property type="entry name" value="Peptidases_S8_Subtilisin_subset"/>
    <property type="match status" value="1"/>
</dbReference>
<dbReference type="GO" id="GO:0046872">
    <property type="term" value="F:metal ion binding"/>
    <property type="evidence" value="ECO:0007669"/>
    <property type="project" value="UniProtKB-KW"/>
</dbReference>
<dbReference type="GO" id="GO:0006508">
    <property type="term" value="P:proteolysis"/>
    <property type="evidence" value="ECO:0007669"/>
    <property type="project" value="UniProtKB-KW"/>
</dbReference>
<dbReference type="SUPFAM" id="SSF54897">
    <property type="entry name" value="Protease propeptides/inhibitors"/>
    <property type="match status" value="1"/>
</dbReference>
<feature type="active site" description="Charge relay system" evidence="6">
    <location>
        <position position="157"/>
    </location>
</feature>
<organism evidence="10 11">
    <name type="scientific">Exiguobacterium aurantiacum</name>
    <dbReference type="NCBI Taxonomy" id="33987"/>
    <lineage>
        <taxon>Bacteria</taxon>
        <taxon>Bacillati</taxon>
        <taxon>Bacillota</taxon>
        <taxon>Bacilli</taxon>
        <taxon>Bacillales</taxon>
        <taxon>Bacillales Family XII. Incertae Sedis</taxon>
        <taxon>Exiguobacterium</taxon>
    </lineage>
</organism>
<dbReference type="InterPro" id="IPR036852">
    <property type="entry name" value="Peptidase_S8/S53_dom_sf"/>
</dbReference>
<dbReference type="PROSITE" id="PS00138">
    <property type="entry name" value="SUBTILASE_SER"/>
    <property type="match status" value="1"/>
</dbReference>
<gene>
    <name evidence="10" type="primary">aprN</name>
    <name evidence="10" type="ORF">NCTC13163_00983</name>
</gene>
<dbReference type="PRINTS" id="PR00723">
    <property type="entry name" value="SUBTILISIN"/>
</dbReference>
<keyword evidence="5 6" id="KW-0720">Serine protease</keyword>
<sequence>MKKKKLCSTVLASLLVLSSAPQLADASSDNGKERVIVVFKDSAKKNPLSIQGMEVRQQYANIPAAALEVPKSALNGLKNNPNIAHVEVDQTVQIENQTRDWGIPKLKAPSAWQSGFTGKGVKISVVDTGISAHPDLTISGGASFSSVTSSYADDNGHGTHVAGIIAARNNSIGTVGIAHEASIYAVKALEANGSGSLSSIIAGIDWSISNQMDIINLSLGTTSHSSTLQQVVDRANNAGILVVAAAGNNGRADGSGDLVNYPARYSSAIAVAATDINDNRASFSATGSTVEVAAPGVNINSTLYNGGYGPLSGTSMATPYVAGNLALMKQAYPSLSASQLRTRLSQDVIDLGPTGRDTWFGNGLVQAPGSGGTSQPVQALSTTVTTSKATYNAGEQVSISSTVRNANGQAVANADVRVTVTQPNGSTLTGTGKTASNGSITFTLSTTSSSQKGTYQVKSDATLSGYTAGSATTSFQLR</sequence>
<dbReference type="PANTHER" id="PTHR43806:SF11">
    <property type="entry name" value="CEREVISIN-RELATED"/>
    <property type="match status" value="1"/>
</dbReference>
<evidence type="ECO:0000256" key="7">
    <source>
        <dbReference type="RuleBase" id="RU003355"/>
    </source>
</evidence>
<dbReference type="InterPro" id="IPR050131">
    <property type="entry name" value="Peptidase_S8_subtilisin-like"/>
</dbReference>
<dbReference type="PROSITE" id="PS51127">
    <property type="entry name" value="BIG1"/>
    <property type="match status" value="1"/>
</dbReference>
<dbReference type="PROSITE" id="PS51892">
    <property type="entry name" value="SUBTILASE"/>
    <property type="match status" value="1"/>
</dbReference>
<name>A0A377FS40_9BACL</name>
<evidence type="ECO:0000256" key="2">
    <source>
        <dbReference type="ARBA" id="ARBA00022670"/>
    </source>
</evidence>
<dbReference type="AlphaFoldDB" id="A0A377FS40"/>
<dbReference type="InterPro" id="IPR002890">
    <property type="entry name" value="MG2"/>
</dbReference>
<dbReference type="InterPro" id="IPR008964">
    <property type="entry name" value="Invasin/intimin_cell_adhesion"/>
</dbReference>
<dbReference type="RefSeq" id="WP_029334647.1">
    <property type="nucleotide sequence ID" value="NZ_UGGP01000001.1"/>
</dbReference>
<feature type="active site" description="Charge relay system" evidence="6">
    <location>
        <position position="315"/>
    </location>
</feature>
<dbReference type="EMBL" id="UGGP01000001">
    <property type="protein sequence ID" value="STO07632.1"/>
    <property type="molecule type" value="Genomic_DNA"/>
</dbReference>
<dbReference type="Proteomes" id="UP000254060">
    <property type="component" value="Unassembled WGS sequence"/>
</dbReference>
<dbReference type="OrthoDB" id="9798386at2"/>
<evidence type="ECO:0000256" key="6">
    <source>
        <dbReference type="PROSITE-ProRule" id="PRU01240"/>
    </source>
</evidence>
<feature type="chain" id="PRO_5039523863" evidence="8">
    <location>
        <begin position="25"/>
        <end position="478"/>
    </location>
</feature>
<dbReference type="InterPro" id="IPR023827">
    <property type="entry name" value="Peptidase_S8_Asp-AS"/>
</dbReference>
<dbReference type="Pfam" id="PF01835">
    <property type="entry name" value="MG2"/>
    <property type="match status" value="1"/>
</dbReference>
<dbReference type="PROSITE" id="PS00137">
    <property type="entry name" value="SUBTILASE_HIS"/>
    <property type="match status" value="1"/>
</dbReference>
<keyword evidence="8" id="KW-0732">Signal</keyword>
<evidence type="ECO:0000256" key="8">
    <source>
        <dbReference type="SAM" id="SignalP"/>
    </source>
</evidence>
<evidence type="ECO:0000313" key="10">
    <source>
        <dbReference type="EMBL" id="STO07632.1"/>
    </source>
</evidence>
<accession>A0A377FS40</accession>